<name>A0AAD5PN03_9CRUS</name>
<feature type="domain" description="DUF5641" evidence="1">
    <location>
        <begin position="2"/>
        <end position="47"/>
    </location>
</feature>
<evidence type="ECO:0000259" key="1">
    <source>
        <dbReference type="Pfam" id="PF18701"/>
    </source>
</evidence>
<evidence type="ECO:0000313" key="3">
    <source>
        <dbReference type="Proteomes" id="UP000820818"/>
    </source>
</evidence>
<gene>
    <name evidence="2" type="ORF">GHT06_005390</name>
</gene>
<protein>
    <recommendedName>
        <fullName evidence="1">DUF5641 domain-containing protein</fullName>
    </recommendedName>
</protein>
<accession>A0AAD5PN03</accession>
<comment type="caution">
    <text evidence="2">The sequence shown here is derived from an EMBL/GenBank/DDBJ whole genome shotgun (WGS) entry which is preliminary data.</text>
</comment>
<proteinExistence type="predicted"/>
<dbReference type="AlphaFoldDB" id="A0AAD5PN03"/>
<dbReference type="InterPro" id="IPR040676">
    <property type="entry name" value="DUF5641"/>
</dbReference>
<reference evidence="2" key="1">
    <citation type="submission" date="2022-05" db="EMBL/GenBank/DDBJ databases">
        <title>A multi-omics perspective on studying reproductive biology in Daphnia sinensis.</title>
        <authorList>
            <person name="Jia J."/>
        </authorList>
    </citation>
    <scope>NUCLEOTIDE SEQUENCE</scope>
    <source>
        <strain evidence="2">WSL</strain>
    </source>
</reference>
<organism evidence="2 3">
    <name type="scientific">Daphnia sinensis</name>
    <dbReference type="NCBI Taxonomy" id="1820382"/>
    <lineage>
        <taxon>Eukaryota</taxon>
        <taxon>Metazoa</taxon>
        <taxon>Ecdysozoa</taxon>
        <taxon>Arthropoda</taxon>
        <taxon>Crustacea</taxon>
        <taxon>Branchiopoda</taxon>
        <taxon>Diplostraca</taxon>
        <taxon>Cladocera</taxon>
        <taxon>Anomopoda</taxon>
        <taxon>Daphniidae</taxon>
        <taxon>Daphnia</taxon>
        <taxon>Daphnia similis group</taxon>
    </lineage>
</organism>
<keyword evidence="3" id="KW-1185">Reference proteome</keyword>
<sequence>MDENAKRGEWLTGTVTGVHPSIDGVVRKVTVKTPHSILTRPVVKLCFIAAGPQN</sequence>
<dbReference type="Proteomes" id="UP000820818">
    <property type="component" value="Unassembled WGS sequence"/>
</dbReference>
<dbReference type="Pfam" id="PF18701">
    <property type="entry name" value="DUF5641"/>
    <property type="match status" value="1"/>
</dbReference>
<evidence type="ECO:0000313" key="2">
    <source>
        <dbReference type="EMBL" id="KAI9550514.1"/>
    </source>
</evidence>
<dbReference type="EMBL" id="WJBH02000139">
    <property type="protein sequence ID" value="KAI9550514.1"/>
    <property type="molecule type" value="Genomic_DNA"/>
</dbReference>